<evidence type="ECO:0000259" key="1">
    <source>
        <dbReference type="Pfam" id="PF00155"/>
    </source>
</evidence>
<dbReference type="GO" id="GO:0030170">
    <property type="term" value="F:pyridoxal phosphate binding"/>
    <property type="evidence" value="ECO:0007669"/>
    <property type="project" value="InterPro"/>
</dbReference>
<reference evidence="2 3" key="1">
    <citation type="submission" date="2019-11" db="EMBL/GenBank/DDBJ databases">
        <title>Genome-resolved metagenomics to study the prevalence of co-infection and intraspecific heterogeneity among plant pathogen metapopulations.</title>
        <authorList>
            <person name="Newberry E."/>
            <person name="Bhandari R."/>
            <person name="Kemble J."/>
            <person name="Sikora E."/>
            <person name="Potnis N."/>
        </authorList>
    </citation>
    <scope>NUCLEOTIDE SEQUENCE [LARGE SCALE GENOMIC DNA]</scope>
    <source>
        <strain evidence="2">Xp_Tom_Tuscaloosa_18b</strain>
    </source>
</reference>
<feature type="non-terminal residue" evidence="2">
    <location>
        <position position="1"/>
    </location>
</feature>
<dbReference type="AlphaFoldDB" id="A0A7X5SCQ9"/>
<sequence>ARTAATRKDVMEFLARQGYACTASESNCFMVDVKRPAAGFKDDMATHGVFIGRSWPVWPTWSRITVGTDAEMARFKQAFVQVIAGKRGPLPLP</sequence>
<feature type="non-terminal residue" evidence="2">
    <location>
        <position position="93"/>
    </location>
</feature>
<dbReference type="Proteomes" id="UP000471082">
    <property type="component" value="Unassembled WGS sequence"/>
</dbReference>
<gene>
    <name evidence="2" type="ORF">G3W61_32720</name>
</gene>
<dbReference type="SUPFAM" id="SSF53383">
    <property type="entry name" value="PLP-dependent transferases"/>
    <property type="match status" value="1"/>
</dbReference>
<dbReference type="GO" id="GO:0008483">
    <property type="term" value="F:transaminase activity"/>
    <property type="evidence" value="ECO:0007669"/>
    <property type="project" value="UniProtKB-KW"/>
</dbReference>
<evidence type="ECO:0000313" key="3">
    <source>
        <dbReference type="Proteomes" id="UP000471082"/>
    </source>
</evidence>
<name>A0A7X5SCQ9_XANPE</name>
<dbReference type="Pfam" id="PF00155">
    <property type="entry name" value="Aminotran_1_2"/>
    <property type="match status" value="1"/>
</dbReference>
<keyword evidence="2" id="KW-0032">Aminotransferase</keyword>
<dbReference type="InterPro" id="IPR015422">
    <property type="entry name" value="PyrdxlP-dep_Trfase_small"/>
</dbReference>
<proteinExistence type="predicted"/>
<accession>A0A7X5SCQ9</accession>
<dbReference type="EMBL" id="JAAGYU010002153">
    <property type="protein sequence ID" value="NEL81019.1"/>
    <property type="molecule type" value="Genomic_DNA"/>
</dbReference>
<comment type="caution">
    <text evidence="2">The sequence shown here is derived from an EMBL/GenBank/DDBJ whole genome shotgun (WGS) entry which is preliminary data.</text>
</comment>
<dbReference type="InterPro" id="IPR004839">
    <property type="entry name" value="Aminotransferase_I/II_large"/>
</dbReference>
<organism evidence="2 3">
    <name type="scientific">Xanthomonas perforans</name>
    <dbReference type="NCBI Taxonomy" id="442694"/>
    <lineage>
        <taxon>Bacteria</taxon>
        <taxon>Pseudomonadati</taxon>
        <taxon>Pseudomonadota</taxon>
        <taxon>Gammaproteobacteria</taxon>
        <taxon>Lysobacterales</taxon>
        <taxon>Lysobacteraceae</taxon>
        <taxon>Xanthomonas</taxon>
    </lineage>
</organism>
<dbReference type="Gene3D" id="3.90.1150.10">
    <property type="entry name" value="Aspartate Aminotransferase, domain 1"/>
    <property type="match status" value="1"/>
</dbReference>
<keyword evidence="2" id="KW-0808">Transferase</keyword>
<evidence type="ECO:0000313" key="2">
    <source>
        <dbReference type="EMBL" id="NEL81019.1"/>
    </source>
</evidence>
<protein>
    <submittedName>
        <fullName evidence="2">Aminotransferase</fullName>
    </submittedName>
</protein>
<dbReference type="InterPro" id="IPR015424">
    <property type="entry name" value="PyrdxlP-dep_Trfase"/>
</dbReference>
<feature type="domain" description="Aminotransferase class I/classII large" evidence="1">
    <location>
        <begin position="3"/>
        <end position="77"/>
    </location>
</feature>